<organism evidence="2 3">
    <name type="scientific">Sphagnum jensenii</name>
    <dbReference type="NCBI Taxonomy" id="128206"/>
    <lineage>
        <taxon>Eukaryota</taxon>
        <taxon>Viridiplantae</taxon>
        <taxon>Streptophyta</taxon>
        <taxon>Embryophyta</taxon>
        <taxon>Bryophyta</taxon>
        <taxon>Sphagnophytina</taxon>
        <taxon>Sphagnopsida</taxon>
        <taxon>Sphagnales</taxon>
        <taxon>Sphagnaceae</taxon>
        <taxon>Sphagnum</taxon>
    </lineage>
</organism>
<reference evidence="2" key="1">
    <citation type="submission" date="2024-02" db="EMBL/GenBank/DDBJ databases">
        <authorList>
            <consortium name="ELIXIR-Norway"/>
            <consortium name="Elixir Norway"/>
        </authorList>
    </citation>
    <scope>NUCLEOTIDE SEQUENCE</scope>
</reference>
<keyword evidence="1" id="KW-0732">Signal</keyword>
<name>A0ABP0VV32_9BRYO</name>
<protein>
    <submittedName>
        <fullName evidence="2">Uncharacterized protein</fullName>
    </submittedName>
</protein>
<gene>
    <name evidence="2" type="ORF">CSSPJE1EN1_LOCUS3144</name>
</gene>
<accession>A0ABP0VV32</accession>
<keyword evidence="3" id="KW-1185">Reference proteome</keyword>
<evidence type="ECO:0000313" key="3">
    <source>
        <dbReference type="Proteomes" id="UP001497444"/>
    </source>
</evidence>
<feature type="chain" id="PRO_5047245882" evidence="1">
    <location>
        <begin position="22"/>
        <end position="85"/>
    </location>
</feature>
<sequence>MANFCWSFASLLMALTTLVALVAFMKEPDVFRGPGHHDHRPSRDQLASAASTTSVVRKLLPLYQQELLLDSSSSSSIAAALQLIR</sequence>
<proteinExistence type="predicted"/>
<evidence type="ECO:0000256" key="1">
    <source>
        <dbReference type="SAM" id="SignalP"/>
    </source>
</evidence>
<evidence type="ECO:0000313" key="2">
    <source>
        <dbReference type="EMBL" id="CAK9257666.1"/>
    </source>
</evidence>
<dbReference type="Proteomes" id="UP001497444">
    <property type="component" value="Chromosome 10"/>
</dbReference>
<feature type="signal peptide" evidence="1">
    <location>
        <begin position="1"/>
        <end position="21"/>
    </location>
</feature>
<dbReference type="EMBL" id="OZ020105">
    <property type="protein sequence ID" value="CAK9257666.1"/>
    <property type="molecule type" value="Genomic_DNA"/>
</dbReference>